<keyword evidence="6" id="KW-0067">ATP-binding</keyword>
<reference evidence="9" key="1">
    <citation type="submission" date="2011-12" db="EMBL/GenBank/DDBJ databases">
        <title>The Draft Genome of Lepisosteus oculatus.</title>
        <authorList>
            <consortium name="The Broad Institute Genome Assembly &amp; Analysis Group"/>
            <consortium name="Computational R&amp;D Group"/>
            <consortium name="and Sequencing Platform"/>
            <person name="Di Palma F."/>
            <person name="Alfoldi J."/>
            <person name="Johnson J."/>
            <person name="Berlin A."/>
            <person name="Gnerre S."/>
            <person name="Jaffe D."/>
            <person name="MacCallum I."/>
            <person name="Young S."/>
            <person name="Walker B.J."/>
            <person name="Lander E.S."/>
            <person name="Lindblad-Toh K."/>
        </authorList>
    </citation>
    <scope>NUCLEOTIDE SEQUENCE [LARGE SCALE GENOMIC DNA]</scope>
</reference>
<dbReference type="KEGG" id="loc:107079461"/>
<organism evidence="8 9">
    <name type="scientific">Lepisosteus oculatus</name>
    <name type="common">Spotted gar</name>
    <dbReference type="NCBI Taxonomy" id="7918"/>
    <lineage>
        <taxon>Eukaryota</taxon>
        <taxon>Metazoa</taxon>
        <taxon>Chordata</taxon>
        <taxon>Craniata</taxon>
        <taxon>Vertebrata</taxon>
        <taxon>Euteleostomi</taxon>
        <taxon>Actinopterygii</taxon>
        <taxon>Neopterygii</taxon>
        <taxon>Holostei</taxon>
        <taxon>Semionotiformes</taxon>
        <taxon>Lepisosteidae</taxon>
        <taxon>Lepisosteus</taxon>
    </lineage>
</organism>
<dbReference type="InterPro" id="IPR001370">
    <property type="entry name" value="BIR_rpt"/>
</dbReference>
<accession>W5MJZ2</accession>
<dbReference type="GO" id="GO:0016045">
    <property type="term" value="P:detection of bacterium"/>
    <property type="evidence" value="ECO:0000318"/>
    <property type="project" value="GO_Central"/>
</dbReference>
<dbReference type="GO" id="GO:0072557">
    <property type="term" value="C:IPAF inflammasome complex"/>
    <property type="evidence" value="ECO:0000318"/>
    <property type="project" value="GO_Central"/>
</dbReference>
<dbReference type="EMBL" id="AHAT01020295">
    <property type="status" value="NOT_ANNOTATED_CDS"/>
    <property type="molecule type" value="Genomic_DNA"/>
</dbReference>
<dbReference type="GeneID" id="107079461"/>
<dbReference type="Bgee" id="ENSLOCG00000007186">
    <property type="expression patterns" value="Expressed in pharyngeal gill and 11 other cell types or tissues"/>
</dbReference>
<dbReference type="Gene3D" id="3.80.10.10">
    <property type="entry name" value="Ribonuclease Inhibitor"/>
    <property type="match status" value="1"/>
</dbReference>
<dbReference type="GO" id="GO:0006915">
    <property type="term" value="P:apoptotic process"/>
    <property type="evidence" value="ECO:0007669"/>
    <property type="project" value="UniProtKB-KW"/>
</dbReference>
<dbReference type="Pfam" id="PF22524">
    <property type="entry name" value="WHD_Nlrc4"/>
    <property type="match status" value="1"/>
</dbReference>
<dbReference type="InterPro" id="IPR053882">
    <property type="entry name" value="Nlrc4-like_WHD"/>
</dbReference>
<dbReference type="GO" id="GO:0046872">
    <property type="term" value="F:metal ion binding"/>
    <property type="evidence" value="ECO:0007669"/>
    <property type="project" value="UniProtKB-KW"/>
</dbReference>
<feature type="domain" description="NACHT" evidence="7">
    <location>
        <begin position="462"/>
        <end position="551"/>
    </location>
</feature>
<dbReference type="InParanoid" id="W5MJZ2"/>
<dbReference type="Pfam" id="PF00653">
    <property type="entry name" value="BIR"/>
    <property type="match status" value="3"/>
</dbReference>
<evidence type="ECO:0000313" key="9">
    <source>
        <dbReference type="Proteomes" id="UP000018468"/>
    </source>
</evidence>
<keyword evidence="1" id="KW-0053">Apoptosis</keyword>
<dbReference type="OrthoDB" id="4034597at2759"/>
<sequence length="1397" mass="159878">MEEAHPESEDTFPDMDLKDWDLQYSPFFSVEATSEFYKTNLRQVFKKGSRGYNQKLRSELTRLKSFDNFPSLSPFTPEELASAGFFSLGQKPAVQCFCCGLIVVIASFQPPQQLHLKYRQDCGFQQGLDVGNIGKYEIRVKALASEVMEVPAHCAEETWRLETFAHWPFYCETKPSLLSDCGFYYTGVKDYVRCFSCQGVLGDWEVGSDPWQEHAKWFPGCDYLRSRLPENVISQHGHSYSGFHGLTAKSYISSCRMTGDAEVMHAIQVPSSEEIICSMFEDEDSRMESFTQWPSSSTILPRQLAQAGFFYTGKEEIVQCFCCGGQISQWEETDPIQEHQNQFPQCQYVRDINLSPRHVLTDMDDKREMRINPDVPARSLQLPSSETHSVKETLDMKATYLQALLQKAYSRREFSRTFPFSDVKIPFDTRLVYTQLAMVTKDFRNIPLHKITLSELLRQLRNITVVDGLPGSGKTSFLKKIAMLWAQGTCPLLKRFKFVLYISLKNVSKNQKVTKIISDQLLEEELDISEHAFKDIIHHYSASVLFLLDDFGRNNGPLPSLIDQELIHCNHWLNIPIIIVVRTQSLHLIRKHAQLLISIQDFPLHATIHMCRSLLSYHMDLVEDAFYRLQTFILLRPIIKTPLMGLIVCVSRIKFPARVFSIIFLFDYYLQFIKQNHISDLNIFKSAVSSLGELCLEGQFEGRFQFTADDLLQAGVKESDALELGLLNKLTSQRLRPVYSVFHVYFQDYLAALRMNELLTSSIPAEREKSQNDLKRIDSVAKFVYFKLFLLFTCTMSQTAATVIVDFVLNKLNRNTDSRADEVINKYPETTDMNNHIIQFLYEFPECRDSSVDTYLLNEVLDVLYDTQFLEICGPLIKDFMKDRTFTVSAIQPQAILRFITDYPESLTGIKSFHLHILQGANNLHDTTEELLQVEVPEEYSGLFNNSQTFQADLNFCKNGLKLLFNMIRSQIPSVIVDVWCPAHDKYKIPLVHLTFIETHSLKDSDLENMDVLFYLSESIALDLLESPGVIERMQPLLEKYAKRVKKLHLNMNRLSENEQAVLCSFTNLCTLTVMIKNKEEAPELLFRQMERFPSLQQLNLNVYQSKEFFEVLPIGFSKMRGLRKLNLMMDVTENGVILAWLLTCFPLLASFSLVSDHCPDLDAILNALPCAGLQYLKLGCITFTESQLWSFATKLGTLTNLKVLKLCKELFDSTEIMPTFVCALKELTQLETLHLPFGKGVEAEAGSIIAVLQTLTRLKSIQMRSSLNDENLVKIAKATQGGSFSGLQKLILSHNISTTDRGWQEFFHTLSSLKDLVKLNICRPLSHLLKPSSSTVIALVRAVSQLPSMRHVVVSGWLLDDMDLKVFEDMKKSHAQSQYLMLTFKIGAKPQFVQDL</sequence>
<dbReference type="Gene3D" id="1.10.1170.10">
    <property type="entry name" value="Inhibitor Of Apoptosis Protein (2mihbC-IAP-1), Chain A"/>
    <property type="match status" value="3"/>
</dbReference>
<dbReference type="InterPro" id="IPR040535">
    <property type="entry name" value="NLRC4_HD"/>
</dbReference>
<dbReference type="GO" id="GO:0005524">
    <property type="term" value="F:ATP binding"/>
    <property type="evidence" value="ECO:0007669"/>
    <property type="project" value="UniProtKB-KW"/>
</dbReference>
<dbReference type="PANTHER" id="PTHR46914:SF1">
    <property type="entry name" value="BACULOVIRAL IAP REPEAT-CONTAINING PROTEIN 1"/>
    <property type="match status" value="1"/>
</dbReference>
<keyword evidence="4" id="KW-0547">Nucleotide-binding</keyword>
<keyword evidence="2" id="KW-0479">Metal-binding</keyword>
<dbReference type="HOGENOM" id="CLU_005648_0_0_1"/>
<keyword evidence="3" id="KW-0677">Repeat</keyword>
<evidence type="ECO:0000256" key="2">
    <source>
        <dbReference type="ARBA" id="ARBA00022723"/>
    </source>
</evidence>
<dbReference type="PROSITE" id="PS50143">
    <property type="entry name" value="BIR_REPEAT_2"/>
    <property type="match status" value="3"/>
</dbReference>
<evidence type="ECO:0000259" key="7">
    <source>
        <dbReference type="PROSITE" id="PS50837"/>
    </source>
</evidence>
<dbReference type="GeneTree" id="ENSGT00940000163559"/>
<dbReference type="SMART" id="SM00238">
    <property type="entry name" value="BIR"/>
    <property type="match status" value="3"/>
</dbReference>
<dbReference type="InterPro" id="IPR028789">
    <property type="entry name" value="Naip"/>
</dbReference>
<name>W5MJZ2_LEPOC</name>
<evidence type="ECO:0000256" key="4">
    <source>
        <dbReference type="ARBA" id="ARBA00022741"/>
    </source>
</evidence>
<dbReference type="InterPro" id="IPR027417">
    <property type="entry name" value="P-loop_NTPase"/>
</dbReference>
<dbReference type="PANTHER" id="PTHR46914">
    <property type="entry name" value="BACULOVIRAL IAP REPEAT-CONTAINING PROTEIN 1"/>
    <property type="match status" value="1"/>
</dbReference>
<dbReference type="PROSITE" id="PS50837">
    <property type="entry name" value="NACHT"/>
    <property type="match status" value="1"/>
</dbReference>
<dbReference type="SUPFAM" id="SSF52540">
    <property type="entry name" value="P-loop containing nucleoside triphosphate hydrolases"/>
    <property type="match status" value="1"/>
</dbReference>
<evidence type="ECO:0000256" key="5">
    <source>
        <dbReference type="ARBA" id="ARBA00022833"/>
    </source>
</evidence>
<evidence type="ECO:0000256" key="1">
    <source>
        <dbReference type="ARBA" id="ARBA00022703"/>
    </source>
</evidence>
<dbReference type="SUPFAM" id="SSF57924">
    <property type="entry name" value="Inhibitor of apoptosis (IAP) repeat"/>
    <property type="match status" value="3"/>
</dbReference>
<keyword evidence="9" id="KW-1185">Reference proteome</keyword>
<dbReference type="CDD" id="cd00022">
    <property type="entry name" value="BIR"/>
    <property type="match status" value="2"/>
</dbReference>
<dbReference type="Pfam" id="PF17889">
    <property type="entry name" value="NLRC4_HD"/>
    <property type="match status" value="1"/>
</dbReference>
<dbReference type="GO" id="GO:0043066">
    <property type="term" value="P:negative regulation of apoptotic process"/>
    <property type="evidence" value="ECO:0007669"/>
    <property type="project" value="InterPro"/>
</dbReference>
<dbReference type="GO" id="GO:0070269">
    <property type="term" value="P:pyroptotic inflammatory response"/>
    <property type="evidence" value="ECO:0000318"/>
    <property type="project" value="GO_Central"/>
</dbReference>
<protein>
    <submittedName>
        <fullName evidence="8">Baculoviral IAP repeat-containing protein 1-like</fullName>
    </submittedName>
</protein>
<dbReference type="InterPro" id="IPR032675">
    <property type="entry name" value="LRR_dom_sf"/>
</dbReference>
<dbReference type="InterPro" id="IPR007111">
    <property type="entry name" value="NACHT_NTPase"/>
</dbReference>
<dbReference type="Gene3D" id="3.40.50.300">
    <property type="entry name" value="P-loop containing nucleotide triphosphate hydrolases"/>
    <property type="match status" value="1"/>
</dbReference>
<dbReference type="Proteomes" id="UP000018468">
    <property type="component" value="Linkage group LG17"/>
</dbReference>
<dbReference type="STRING" id="7918.ENSLOCP00000008701"/>
<evidence type="ECO:0000256" key="6">
    <source>
        <dbReference type="ARBA" id="ARBA00022840"/>
    </source>
</evidence>
<evidence type="ECO:0000313" key="8">
    <source>
        <dbReference type="Ensembl" id="ENSLOCP00000008701.1"/>
    </source>
</evidence>
<dbReference type="SUPFAM" id="SSF52047">
    <property type="entry name" value="RNI-like"/>
    <property type="match status" value="1"/>
</dbReference>
<reference evidence="8" key="3">
    <citation type="submission" date="2025-09" db="UniProtKB">
        <authorList>
            <consortium name="Ensembl"/>
        </authorList>
    </citation>
    <scope>IDENTIFICATION</scope>
</reference>
<dbReference type="Ensembl" id="ENSLOCT00000008711.1">
    <property type="protein sequence ID" value="ENSLOCP00000008701.1"/>
    <property type="gene ID" value="ENSLOCG00000007186.1"/>
</dbReference>
<proteinExistence type="predicted"/>
<dbReference type="GO" id="GO:0042742">
    <property type="term" value="P:defense response to bacterium"/>
    <property type="evidence" value="ECO:0000318"/>
    <property type="project" value="GO_Central"/>
</dbReference>
<keyword evidence="5" id="KW-0862">Zinc</keyword>
<dbReference type="eggNOG" id="KOG1101">
    <property type="taxonomic scope" value="Eukaryota"/>
</dbReference>
<dbReference type="GO" id="GO:0043027">
    <property type="term" value="F:cysteine-type endopeptidase inhibitor activity involved in apoptotic process"/>
    <property type="evidence" value="ECO:0007669"/>
    <property type="project" value="InterPro"/>
</dbReference>
<reference evidence="8" key="2">
    <citation type="submission" date="2025-08" db="UniProtKB">
        <authorList>
            <consortium name="Ensembl"/>
        </authorList>
    </citation>
    <scope>IDENTIFICATION</scope>
</reference>
<evidence type="ECO:0000256" key="3">
    <source>
        <dbReference type="ARBA" id="ARBA00022737"/>
    </source>
</evidence>
<dbReference type="Pfam" id="PF05729">
    <property type="entry name" value="NACHT"/>
    <property type="match status" value="1"/>
</dbReference>